<dbReference type="GO" id="GO:0004450">
    <property type="term" value="F:isocitrate dehydrogenase (NADP+) activity"/>
    <property type="evidence" value="ECO:0007669"/>
    <property type="project" value="UniProtKB-UniRule"/>
</dbReference>
<keyword evidence="20" id="KW-1185">Reference proteome</keyword>
<evidence type="ECO:0000256" key="8">
    <source>
        <dbReference type="ARBA" id="ARBA00022857"/>
    </source>
</evidence>
<feature type="binding site" evidence="14">
    <location>
        <position position="309"/>
    </location>
    <ligand>
        <name>Mg(2+)</name>
        <dbReference type="ChEBI" id="CHEBI:18420"/>
    </ligand>
</feature>
<feature type="binding site" evidence="12">
    <location>
        <position position="117"/>
    </location>
    <ligand>
        <name>D-threo-isocitrate</name>
        <dbReference type="ChEBI" id="CHEBI:15562"/>
    </ligand>
</feature>
<proteinExistence type="inferred from homology"/>
<dbReference type="InterPro" id="IPR004439">
    <property type="entry name" value="Isocitrate_DH_NADP_dimer_prok"/>
</dbReference>
<keyword evidence="4 17" id="KW-0329">Glyoxylate bypass</keyword>
<evidence type="ECO:0000256" key="2">
    <source>
        <dbReference type="ARBA" id="ARBA00007769"/>
    </source>
</evidence>
<feature type="binding site" evidence="13">
    <location>
        <position position="397"/>
    </location>
    <ligand>
        <name>NADP(+)</name>
        <dbReference type="ChEBI" id="CHEBI:58349"/>
    </ligand>
</feature>
<dbReference type="PANTHER" id="PTHR43504">
    <property type="entry name" value="ISOCITRATE DEHYDROGENASE [NADP]"/>
    <property type="match status" value="1"/>
</dbReference>
<evidence type="ECO:0000256" key="9">
    <source>
        <dbReference type="ARBA" id="ARBA00023002"/>
    </source>
</evidence>
<comment type="cofactor">
    <cofactor evidence="14">
        <name>Mg(2+)</name>
        <dbReference type="ChEBI" id="CHEBI:18420"/>
    </cofactor>
    <cofactor evidence="14">
        <name>Mn(2+)</name>
        <dbReference type="ChEBI" id="CHEBI:29035"/>
    </cofactor>
    <text evidence="14">Binds 1 Mg(2+) or Mn(2+) ion per subunit.</text>
</comment>
<evidence type="ECO:0000256" key="17">
    <source>
        <dbReference type="RuleBase" id="RU004446"/>
    </source>
</evidence>
<reference evidence="19 20" key="1">
    <citation type="submission" date="2015-04" db="EMBL/GenBank/DDBJ databases">
        <title>Complete Sequence for the Genome of the Thioalkalivibrio versutus D301.</title>
        <authorList>
            <person name="Mu T."/>
            <person name="Zhou J."/>
            <person name="Xu X."/>
        </authorList>
    </citation>
    <scope>NUCLEOTIDE SEQUENCE [LARGE SCALE GENOMIC DNA]</scope>
    <source>
        <strain evidence="19 20">D301</strain>
    </source>
</reference>
<feature type="binding site" evidence="13">
    <location>
        <position position="393"/>
    </location>
    <ligand>
        <name>NADP(+)</name>
        <dbReference type="ChEBI" id="CHEBI:58349"/>
    </ligand>
</feature>
<feature type="site" description="Critical for catalysis" evidence="15">
    <location>
        <position position="232"/>
    </location>
</feature>
<organism evidence="19 20">
    <name type="scientific">Thioalkalivibrio versutus</name>
    <dbReference type="NCBI Taxonomy" id="106634"/>
    <lineage>
        <taxon>Bacteria</taxon>
        <taxon>Pseudomonadati</taxon>
        <taxon>Pseudomonadota</taxon>
        <taxon>Gammaproteobacteria</taxon>
        <taxon>Chromatiales</taxon>
        <taxon>Ectothiorhodospiraceae</taxon>
        <taxon>Thioalkalivibrio</taxon>
    </lineage>
</organism>
<evidence type="ECO:0000256" key="15">
    <source>
        <dbReference type="PIRSR" id="PIRSR604439-4"/>
    </source>
</evidence>
<evidence type="ECO:0000256" key="7">
    <source>
        <dbReference type="ARBA" id="ARBA00022842"/>
    </source>
</evidence>
<evidence type="ECO:0000256" key="5">
    <source>
        <dbReference type="ARBA" id="ARBA00022532"/>
    </source>
</evidence>
<feature type="domain" description="Isopropylmalate dehydrogenase-like" evidence="18">
    <location>
        <begin position="30"/>
        <end position="414"/>
    </location>
</feature>
<keyword evidence="7 14" id="KW-0460">Magnesium</keyword>
<dbReference type="PANTHER" id="PTHR43504:SF1">
    <property type="entry name" value="ISOCITRATE DEHYDROGENASE [NADP]"/>
    <property type="match status" value="1"/>
</dbReference>
<dbReference type="GO" id="GO:0006097">
    <property type="term" value="P:glyoxylate cycle"/>
    <property type="evidence" value="ECO:0007669"/>
    <property type="project" value="UniProtKB-KW"/>
</dbReference>
<feature type="binding site" evidence="12">
    <location>
        <position position="115"/>
    </location>
    <ligand>
        <name>D-threo-isocitrate</name>
        <dbReference type="ChEBI" id="CHEBI:15562"/>
    </ligand>
</feature>
<keyword evidence="9 19" id="KW-0560">Oxidoreductase</keyword>
<dbReference type="STRING" id="106634.TVD_06755"/>
<evidence type="ECO:0000256" key="10">
    <source>
        <dbReference type="ARBA" id="ARBA00023211"/>
    </source>
</evidence>
<dbReference type="Gene3D" id="3.40.718.10">
    <property type="entry name" value="Isopropylmalate Dehydrogenase"/>
    <property type="match status" value="1"/>
</dbReference>
<dbReference type="SMART" id="SM01329">
    <property type="entry name" value="Iso_dh"/>
    <property type="match status" value="1"/>
</dbReference>
<dbReference type="GO" id="GO:0000287">
    <property type="term" value="F:magnesium ion binding"/>
    <property type="evidence" value="ECO:0007669"/>
    <property type="project" value="InterPro"/>
</dbReference>
<feature type="modified residue" description="N6-succinyllysine" evidence="16">
    <location>
        <position position="102"/>
    </location>
</feature>
<dbReference type="KEGG" id="tvr:TVD_06755"/>
<keyword evidence="5 17" id="KW-0816">Tricarboxylic acid cycle</keyword>
<feature type="modified residue" description="N6-succinyllysine" evidence="16">
    <location>
        <position position="244"/>
    </location>
</feature>
<evidence type="ECO:0000313" key="20">
    <source>
        <dbReference type="Proteomes" id="UP000064201"/>
    </source>
</evidence>
<dbReference type="EC" id="1.1.1.42" evidence="17"/>
<evidence type="ECO:0000256" key="16">
    <source>
        <dbReference type="PIRSR" id="PIRSR604439-5"/>
    </source>
</evidence>
<dbReference type="NCBIfam" id="NF005425">
    <property type="entry name" value="PRK07006.1"/>
    <property type="match status" value="1"/>
</dbReference>
<dbReference type="RefSeq" id="WP_047251160.1">
    <property type="nucleotide sequence ID" value="NZ_CP011367.1"/>
</dbReference>
<evidence type="ECO:0000256" key="1">
    <source>
        <dbReference type="ARBA" id="ARBA00001936"/>
    </source>
</evidence>
<evidence type="ECO:0000313" key="19">
    <source>
        <dbReference type="EMBL" id="AKJ95077.1"/>
    </source>
</evidence>
<feature type="binding site" evidence="13">
    <location>
        <position position="106"/>
    </location>
    <ligand>
        <name>NADP(+)</name>
        <dbReference type="ChEBI" id="CHEBI:58349"/>
    </ligand>
</feature>
<dbReference type="SUPFAM" id="SSF53659">
    <property type="entry name" value="Isocitrate/Isopropylmalate dehydrogenase-like"/>
    <property type="match status" value="1"/>
</dbReference>
<comment type="catalytic activity">
    <reaction evidence="11">
        <text>D-threo-isocitrate + NADP(+) = 2-oxoglutarate + CO2 + NADPH</text>
        <dbReference type="Rhea" id="RHEA:19629"/>
        <dbReference type="ChEBI" id="CHEBI:15562"/>
        <dbReference type="ChEBI" id="CHEBI:16526"/>
        <dbReference type="ChEBI" id="CHEBI:16810"/>
        <dbReference type="ChEBI" id="CHEBI:57783"/>
        <dbReference type="ChEBI" id="CHEBI:58349"/>
        <dbReference type="EC" id="1.1.1.42"/>
    </reaction>
</comment>
<dbReference type="GO" id="GO:0006099">
    <property type="term" value="P:tricarboxylic acid cycle"/>
    <property type="evidence" value="ECO:0007669"/>
    <property type="project" value="UniProtKB-UniRule"/>
</dbReference>
<protein>
    <recommendedName>
        <fullName evidence="17">Isocitrate dehydrogenase [NADP]</fullName>
        <ecNumber evidence="17">1.1.1.42</ecNumber>
    </recommendedName>
</protein>
<evidence type="ECO:0000256" key="14">
    <source>
        <dbReference type="PIRSR" id="PIRSR604439-3"/>
    </source>
</evidence>
<dbReference type="GO" id="GO:0051287">
    <property type="term" value="F:NAD binding"/>
    <property type="evidence" value="ECO:0007669"/>
    <property type="project" value="InterPro"/>
</dbReference>
<dbReference type="AlphaFoldDB" id="A0A0G3G6E8"/>
<dbReference type="InterPro" id="IPR019818">
    <property type="entry name" value="IsoCit/isopropylmalate_DH_CS"/>
</dbReference>
<feature type="binding site" evidence="12">
    <location>
        <position position="155"/>
    </location>
    <ligand>
        <name>D-threo-isocitrate</name>
        <dbReference type="ChEBI" id="CHEBI:15562"/>
    </ligand>
</feature>
<feature type="binding site" evidence="12">
    <location>
        <position position="121"/>
    </location>
    <ligand>
        <name>D-threo-isocitrate</name>
        <dbReference type="ChEBI" id="CHEBI:15562"/>
    </ligand>
</feature>
<dbReference type="NCBIfam" id="TIGR00183">
    <property type="entry name" value="prok_nadp_idh"/>
    <property type="match status" value="1"/>
</dbReference>
<feature type="modified residue" description="N6-acetyllysine" evidence="16">
    <location>
        <position position="144"/>
    </location>
</feature>
<keyword evidence="6 17" id="KW-0479">Metal-binding</keyword>
<gene>
    <name evidence="19" type="ORF">TVD_06755</name>
</gene>
<keyword evidence="8 13" id="KW-0521">NADP</keyword>
<evidence type="ECO:0000256" key="13">
    <source>
        <dbReference type="PIRSR" id="PIRSR604439-2"/>
    </source>
</evidence>
<accession>A0A0G3G6E8</accession>
<feature type="binding site" evidence="13">
    <location>
        <begin position="341"/>
        <end position="347"/>
    </location>
    <ligand>
        <name>NADP(+)</name>
        <dbReference type="ChEBI" id="CHEBI:58349"/>
    </ligand>
</feature>
<evidence type="ECO:0000256" key="6">
    <source>
        <dbReference type="ARBA" id="ARBA00022723"/>
    </source>
</evidence>
<dbReference type="Pfam" id="PF00180">
    <property type="entry name" value="Iso_dh"/>
    <property type="match status" value="1"/>
</dbReference>
<dbReference type="OrthoDB" id="9806254at2"/>
<keyword evidence="10 14" id="KW-0464">Manganese</keyword>
<evidence type="ECO:0000256" key="11">
    <source>
        <dbReference type="ARBA" id="ARBA00023554"/>
    </source>
</evidence>
<sequence length="418" mass="45733">MAYQHIQVPEKGERITVDDQGKLQVPDHPVIPYIEGDGIGVDITPVMRRVTDAAVKKAYGGKKAIEWMEVYAGEKATQVYDDDSGLPDETLEAVKDYRVSIKGPLTTPVGGGFRSLNVALRQKLDLYVCLRPVRYYDGTPSPLKEPEKTDMVIFRENSEDIYAGIEFESGTPEVKKVIDFLQDEMGVTQIRFPETAGIGVKPVSSEGTKRLVRKAIEYAIDNDRPSVTLVHKGNIMKFTEGSFKAWGYELAREEFGAKDLDGGPWQTFKNPKTGRDIVIKDVIADAFLQQILLRPEDYSVIATLNLNGDYISDALAAQVGGIGIAPGANLSDSTAMFEATHGTAPKYAGQDKVNPGSLILSAEMMLRHLGWSEAAELVVKGMGGAISASEVTYDFARQMDGVEPIDCSAFGEAMIKHM</sequence>
<dbReference type="Proteomes" id="UP000064201">
    <property type="component" value="Chromosome"/>
</dbReference>
<dbReference type="PROSITE" id="PS00470">
    <property type="entry name" value="IDH_IMDH"/>
    <property type="match status" value="1"/>
</dbReference>
<evidence type="ECO:0000256" key="4">
    <source>
        <dbReference type="ARBA" id="ARBA00022435"/>
    </source>
</evidence>
<evidence type="ECO:0000259" key="18">
    <source>
        <dbReference type="SMART" id="SM01329"/>
    </source>
</evidence>
<feature type="modified residue" description="Phosphoserine" evidence="16">
    <location>
        <position position="115"/>
    </location>
</feature>
<comment type="subunit">
    <text evidence="3">Homodimer.</text>
</comment>
<comment type="cofactor">
    <cofactor evidence="1">
        <name>Mn(2+)</name>
        <dbReference type="ChEBI" id="CHEBI:29035"/>
    </cofactor>
</comment>
<feature type="binding site" evidence="12">
    <location>
        <position position="131"/>
    </location>
    <ligand>
        <name>D-threo-isocitrate</name>
        <dbReference type="ChEBI" id="CHEBI:15562"/>
    </ligand>
</feature>
<feature type="site" description="Critical for catalysis" evidence="15">
    <location>
        <position position="162"/>
    </location>
</feature>
<evidence type="ECO:0000256" key="12">
    <source>
        <dbReference type="PIRSR" id="PIRSR604439-1"/>
    </source>
</evidence>
<dbReference type="InterPro" id="IPR024084">
    <property type="entry name" value="IsoPropMal-DH-like_dom"/>
</dbReference>
<feature type="binding site" evidence="13">
    <location>
        <position position="354"/>
    </location>
    <ligand>
        <name>NADP(+)</name>
        <dbReference type="ChEBI" id="CHEBI:58349"/>
    </ligand>
</feature>
<comment type="similarity">
    <text evidence="2">Belongs to the isocitrate and isopropylmalate dehydrogenases family.</text>
</comment>
<dbReference type="EMBL" id="CP011367">
    <property type="protein sequence ID" value="AKJ95077.1"/>
    <property type="molecule type" value="Genomic_DNA"/>
</dbReference>
<evidence type="ECO:0000256" key="3">
    <source>
        <dbReference type="ARBA" id="ARBA00011738"/>
    </source>
</evidence>
<dbReference type="PATRIC" id="fig|106634.4.peg.1384"/>
<name>A0A0G3G6E8_9GAMM</name>